<dbReference type="InterPro" id="IPR015946">
    <property type="entry name" value="KH_dom-like_a/b"/>
</dbReference>
<accession>A0A261SBI0</accession>
<keyword evidence="2" id="KW-1185">Reference proteome</keyword>
<gene>
    <name evidence="1" type="ORF">CAL29_14965</name>
</gene>
<dbReference type="PANTHER" id="PTHR42830">
    <property type="entry name" value="OSMOTICALLY INDUCIBLE FAMILY PROTEIN"/>
    <property type="match status" value="1"/>
</dbReference>
<dbReference type="InterPro" id="IPR003718">
    <property type="entry name" value="OsmC/Ohr_fam"/>
</dbReference>
<dbReference type="InterPro" id="IPR052707">
    <property type="entry name" value="OsmC_Ohr_Peroxiredoxin"/>
</dbReference>
<dbReference type="PANTHER" id="PTHR42830:SF2">
    <property type="entry name" value="OSMC_OHR FAMILY PROTEIN"/>
    <property type="match status" value="1"/>
</dbReference>
<name>A0A261SBI0_9BORD</name>
<protein>
    <submittedName>
        <fullName evidence="1">Peroxiredoxin</fullName>
    </submittedName>
</protein>
<dbReference type="RefSeq" id="WP_094853761.1">
    <property type="nucleotide sequence ID" value="NZ_NEVM01000002.1"/>
</dbReference>
<reference evidence="2" key="1">
    <citation type="submission" date="2017-05" db="EMBL/GenBank/DDBJ databases">
        <title>Complete and WGS of Bordetella genogroups.</title>
        <authorList>
            <person name="Spilker T."/>
            <person name="Lipuma J."/>
        </authorList>
    </citation>
    <scope>NUCLEOTIDE SEQUENCE [LARGE SCALE GENOMIC DNA]</scope>
    <source>
        <strain evidence="2">AU16122</strain>
    </source>
</reference>
<dbReference type="InterPro" id="IPR036102">
    <property type="entry name" value="OsmC/Ohrsf"/>
</dbReference>
<comment type="caution">
    <text evidence="1">The sequence shown here is derived from an EMBL/GenBank/DDBJ whole genome shotgun (WGS) entry which is preliminary data.</text>
</comment>
<dbReference type="Gene3D" id="3.30.300.20">
    <property type="match status" value="1"/>
</dbReference>
<evidence type="ECO:0000313" key="1">
    <source>
        <dbReference type="EMBL" id="OZI34768.1"/>
    </source>
</evidence>
<dbReference type="AlphaFoldDB" id="A0A261SBI0"/>
<proteinExistence type="predicted"/>
<sequence length="164" mass="17706">MAHGKHIYRVSVQWTGNKGSGTSGYREYGRDHLIRAGAKPDIPGSADPAFRGDAARWNPEDLLVAATSACHKLWYLHLCADAGVRVLSYMDDAVGAMADDPAGGRFTDIVLRPRVTIAAGGDAELAARLHHAAHEKCYIANSVNFPIRCEPVIDIESAVEPAER</sequence>
<dbReference type="SUPFAM" id="SSF82784">
    <property type="entry name" value="OsmC-like"/>
    <property type="match status" value="1"/>
</dbReference>
<dbReference type="EMBL" id="NEVM01000002">
    <property type="protein sequence ID" value="OZI34768.1"/>
    <property type="molecule type" value="Genomic_DNA"/>
</dbReference>
<organism evidence="1 2">
    <name type="scientific">Bordetella genomosp. 10</name>
    <dbReference type="NCBI Taxonomy" id="1416804"/>
    <lineage>
        <taxon>Bacteria</taxon>
        <taxon>Pseudomonadati</taxon>
        <taxon>Pseudomonadota</taxon>
        <taxon>Betaproteobacteria</taxon>
        <taxon>Burkholderiales</taxon>
        <taxon>Alcaligenaceae</taxon>
        <taxon>Bordetella</taxon>
    </lineage>
</organism>
<dbReference type="Proteomes" id="UP000216020">
    <property type="component" value="Unassembled WGS sequence"/>
</dbReference>
<evidence type="ECO:0000313" key="2">
    <source>
        <dbReference type="Proteomes" id="UP000216020"/>
    </source>
</evidence>
<dbReference type="Pfam" id="PF02566">
    <property type="entry name" value="OsmC"/>
    <property type="match status" value="1"/>
</dbReference>
<dbReference type="OrthoDB" id="9795405at2"/>